<name>A0A221KAJ8_VITFI</name>
<gene>
    <name evidence="1" type="ORF">VITFI_CDS0088</name>
</gene>
<dbReference type="AlphaFoldDB" id="A0A221KAJ8"/>
<protein>
    <submittedName>
        <fullName evidence="1">Uncharacterized protein</fullName>
    </submittedName>
</protein>
<evidence type="ECO:0000313" key="1">
    <source>
        <dbReference type="EMBL" id="ASM75867.1"/>
    </source>
</evidence>
<dbReference type="RefSeq" id="WP_089415324.1">
    <property type="nucleotide sequence ID" value="NZ_CP022423.1"/>
</dbReference>
<dbReference type="Proteomes" id="UP000199729">
    <property type="component" value="Chromosome"/>
</dbReference>
<accession>A0A221KAJ8</accession>
<proteinExistence type="predicted"/>
<keyword evidence="2" id="KW-1185">Reference proteome</keyword>
<reference evidence="1 2" key="1">
    <citation type="submission" date="2017-07" db="EMBL/GenBank/DDBJ databases">
        <title>Complete Genome Sequence of the cosmetic ferment Vitreoscilla filiformis (ATCC15551).</title>
        <authorList>
            <person name="Contreras S."/>
            <person name="Sagory-Zalkind P."/>
            <person name="Blanquart H."/>
            <person name="Iltis A."/>
            <person name="Morand S.C."/>
        </authorList>
    </citation>
    <scope>NUCLEOTIDE SEQUENCE [LARGE SCALE GENOMIC DNA]</scope>
    <source>
        <strain evidence="1 2">ATCC 15551</strain>
    </source>
</reference>
<dbReference type="KEGG" id="vff:VITFI_CDS0088"/>
<evidence type="ECO:0000313" key="2">
    <source>
        <dbReference type="Proteomes" id="UP000199729"/>
    </source>
</evidence>
<sequence>MGRSATFEIVTPLAAADALWAAIASHTLPEPEWAERRHTRHSTPELCLTLVLPFSPELAELDTGHAHRPDWLSIGCVWTQCHVDAEVLRIWANSATSDMARAFEESAALQALFIHIAQTAGAQSLRLIDDWHQVRALWPRPD</sequence>
<organism evidence="1 2">
    <name type="scientific">Vitreoscilla filiformis</name>
    <dbReference type="NCBI Taxonomy" id="63"/>
    <lineage>
        <taxon>Bacteria</taxon>
        <taxon>Pseudomonadati</taxon>
        <taxon>Pseudomonadota</taxon>
        <taxon>Betaproteobacteria</taxon>
        <taxon>Neisseriales</taxon>
        <taxon>Neisseriaceae</taxon>
        <taxon>Vitreoscilla</taxon>
    </lineage>
</organism>
<dbReference type="EMBL" id="CP022423">
    <property type="protein sequence ID" value="ASM75867.1"/>
    <property type="molecule type" value="Genomic_DNA"/>
</dbReference>